<accession>A0A9D1TDK2</accession>
<gene>
    <name evidence="7" type="ORF">IAA64_12075</name>
</gene>
<comment type="similarity">
    <text evidence="2">Belongs to the zinc-containing alcohol dehydrogenase family.</text>
</comment>
<keyword evidence="4" id="KW-0862">Zinc</keyword>
<dbReference type="Proteomes" id="UP000886884">
    <property type="component" value="Unassembled WGS sequence"/>
</dbReference>
<dbReference type="Gene3D" id="3.90.180.10">
    <property type="entry name" value="Medium-chain alcohol dehydrogenases, catalytic domain"/>
    <property type="match status" value="1"/>
</dbReference>
<dbReference type="PANTHER" id="PTHR43350:SF17">
    <property type="entry name" value="NAD-DEPENDENT ALCOHOL DEHYDROGENASE"/>
    <property type="match status" value="1"/>
</dbReference>
<comment type="cofactor">
    <cofactor evidence="1">
        <name>Zn(2+)</name>
        <dbReference type="ChEBI" id="CHEBI:29105"/>
    </cofactor>
</comment>
<name>A0A9D1TDK2_9FIRM</name>
<feature type="non-terminal residue" evidence="7">
    <location>
        <position position="1"/>
    </location>
</feature>
<feature type="domain" description="Alcohol dehydrogenase-like C-terminal" evidence="6">
    <location>
        <begin position="3"/>
        <end position="92"/>
    </location>
</feature>
<evidence type="ECO:0000313" key="7">
    <source>
        <dbReference type="EMBL" id="HIV28705.1"/>
    </source>
</evidence>
<dbReference type="AlphaFoldDB" id="A0A9D1TDK2"/>
<evidence type="ECO:0000313" key="8">
    <source>
        <dbReference type="Proteomes" id="UP000886884"/>
    </source>
</evidence>
<dbReference type="Gene3D" id="3.40.50.720">
    <property type="entry name" value="NAD(P)-binding Rossmann-like Domain"/>
    <property type="match status" value="1"/>
</dbReference>
<evidence type="ECO:0000256" key="2">
    <source>
        <dbReference type="ARBA" id="ARBA00008072"/>
    </source>
</evidence>
<reference evidence="7" key="2">
    <citation type="journal article" date="2021" name="PeerJ">
        <title>Extensive microbial diversity within the chicken gut microbiome revealed by metagenomics and culture.</title>
        <authorList>
            <person name="Gilroy R."/>
            <person name="Ravi A."/>
            <person name="Getino M."/>
            <person name="Pursley I."/>
            <person name="Horton D.L."/>
            <person name="Alikhan N.F."/>
            <person name="Baker D."/>
            <person name="Gharbi K."/>
            <person name="Hall N."/>
            <person name="Watson M."/>
            <person name="Adriaenssens E.M."/>
            <person name="Foster-Nyarko E."/>
            <person name="Jarju S."/>
            <person name="Secka A."/>
            <person name="Antonio M."/>
            <person name="Oren A."/>
            <person name="Chaudhuri R.R."/>
            <person name="La Ragione R."/>
            <person name="Hildebrand F."/>
            <person name="Pallen M.J."/>
        </authorList>
    </citation>
    <scope>NUCLEOTIDE SEQUENCE</scope>
    <source>
        <strain evidence="7">CHK183-6373</strain>
    </source>
</reference>
<protein>
    <submittedName>
        <fullName evidence="7">Zinc-binding dehydrogenase</fullName>
    </submittedName>
</protein>
<keyword evidence="3" id="KW-0479">Metal-binding</keyword>
<dbReference type="InterPro" id="IPR013149">
    <property type="entry name" value="ADH-like_C"/>
</dbReference>
<dbReference type="SUPFAM" id="SSF51735">
    <property type="entry name" value="NAD(P)-binding Rossmann-fold domains"/>
    <property type="match status" value="1"/>
</dbReference>
<dbReference type="Pfam" id="PF00107">
    <property type="entry name" value="ADH_zinc_N"/>
    <property type="match status" value="1"/>
</dbReference>
<evidence type="ECO:0000256" key="1">
    <source>
        <dbReference type="ARBA" id="ARBA00001947"/>
    </source>
</evidence>
<evidence type="ECO:0000256" key="5">
    <source>
        <dbReference type="ARBA" id="ARBA00023002"/>
    </source>
</evidence>
<organism evidence="7 8">
    <name type="scientific">Candidatus Ornithocaccomicrobium faecavium</name>
    <dbReference type="NCBI Taxonomy" id="2840890"/>
    <lineage>
        <taxon>Bacteria</taxon>
        <taxon>Bacillati</taxon>
        <taxon>Bacillota</taxon>
        <taxon>Clostridia</taxon>
        <taxon>Candidatus Ornithocaccomicrobium</taxon>
    </lineage>
</organism>
<dbReference type="GO" id="GO:0046872">
    <property type="term" value="F:metal ion binding"/>
    <property type="evidence" value="ECO:0007669"/>
    <property type="project" value="UniProtKB-KW"/>
</dbReference>
<reference evidence="7" key="1">
    <citation type="submission" date="2020-10" db="EMBL/GenBank/DDBJ databases">
        <authorList>
            <person name="Gilroy R."/>
        </authorList>
    </citation>
    <scope>NUCLEOTIDE SEQUENCE</scope>
    <source>
        <strain evidence="7">CHK183-6373</strain>
    </source>
</reference>
<dbReference type="InterPro" id="IPR036291">
    <property type="entry name" value="NAD(P)-bd_dom_sf"/>
</dbReference>
<evidence type="ECO:0000256" key="3">
    <source>
        <dbReference type="ARBA" id="ARBA00022723"/>
    </source>
</evidence>
<proteinExistence type="inferred from homology"/>
<dbReference type="GO" id="GO:0016491">
    <property type="term" value="F:oxidoreductase activity"/>
    <property type="evidence" value="ECO:0007669"/>
    <property type="project" value="UniProtKB-KW"/>
</dbReference>
<comment type="caution">
    <text evidence="7">The sequence shown here is derived from an EMBL/GenBank/DDBJ whole genome shotgun (WGS) entry which is preliminary data.</text>
</comment>
<dbReference type="PANTHER" id="PTHR43350">
    <property type="entry name" value="NAD-DEPENDENT ALCOHOL DEHYDROGENASE"/>
    <property type="match status" value="1"/>
</dbReference>
<sequence length="171" mass="19010">DFAEDRRRVALELGADYALAPDAHFVEAVRELTEGRMIQANVEVTGSSAALLQSLQVAARGGRIALTGCTRVSDVPIDFYTLVHKPGVQLIGAHNHVRPAADSYWGYWTRHDDFAAMLRMMRMGKMRVRPMISGVFAPEQAPEVFRELGENACVPLGRAFDWHKSDGRETI</sequence>
<dbReference type="EMBL" id="DVOT01000219">
    <property type="protein sequence ID" value="HIV28705.1"/>
    <property type="molecule type" value="Genomic_DNA"/>
</dbReference>
<keyword evidence="5" id="KW-0560">Oxidoreductase</keyword>
<evidence type="ECO:0000256" key="4">
    <source>
        <dbReference type="ARBA" id="ARBA00022833"/>
    </source>
</evidence>
<evidence type="ECO:0000259" key="6">
    <source>
        <dbReference type="Pfam" id="PF00107"/>
    </source>
</evidence>